<dbReference type="AlphaFoldDB" id="A0AB34L687"/>
<evidence type="ECO:0000256" key="1">
    <source>
        <dbReference type="SAM" id="MobiDB-lite"/>
    </source>
</evidence>
<reference evidence="2 3" key="1">
    <citation type="journal article" date="2020" name="Microbiol. Resour. Announc.">
        <title>Draft Genome Sequence of a Cladosporium Species Isolated from the Mesophotic Ascidian Didemnum maculosum.</title>
        <authorList>
            <person name="Gioti A."/>
            <person name="Siaperas R."/>
            <person name="Nikolaivits E."/>
            <person name="Le Goff G."/>
            <person name="Ouazzani J."/>
            <person name="Kotoulas G."/>
            <person name="Topakas E."/>
        </authorList>
    </citation>
    <scope>NUCLEOTIDE SEQUENCE [LARGE SCALE GENOMIC DNA]</scope>
    <source>
        <strain evidence="2 3">TM138-S3</strain>
    </source>
</reference>
<name>A0AB34L687_9PEZI</name>
<dbReference type="EMBL" id="JAAQHG020000001">
    <property type="protein sequence ID" value="KAL1590868.1"/>
    <property type="molecule type" value="Genomic_DNA"/>
</dbReference>
<sequence>MATNRSPQTHLFGSCACERNQYAIAIPPDPSRAQTHAHVFFDNSRATRHSQAAPLTAWLRIPLAWYHSNTQAFFPDESHASIRRTFYTPAALAGAGGEVRKQFCGYCGTHLSASREEGEEGEEAGPWMDVTLGSLWGESLGLLEEMGWVGGETSSEEAEDDDEDEGGGAEEVVQRGGGNVARRTAAGSMSNRGMPYFEEMVENSRLGKIKRRRGGQRSADGNSMVEWEVTEIEGGDDDTVMRETVFEDVGGSGSKRLKLSD</sequence>
<organism evidence="2 3">
    <name type="scientific">Cladosporium halotolerans</name>
    <dbReference type="NCBI Taxonomy" id="1052096"/>
    <lineage>
        <taxon>Eukaryota</taxon>
        <taxon>Fungi</taxon>
        <taxon>Dikarya</taxon>
        <taxon>Ascomycota</taxon>
        <taxon>Pezizomycotina</taxon>
        <taxon>Dothideomycetes</taxon>
        <taxon>Dothideomycetidae</taxon>
        <taxon>Cladosporiales</taxon>
        <taxon>Cladosporiaceae</taxon>
        <taxon>Cladosporium</taxon>
    </lineage>
</organism>
<dbReference type="Proteomes" id="UP000803884">
    <property type="component" value="Unassembled WGS sequence"/>
</dbReference>
<dbReference type="Gene3D" id="2.170.150.70">
    <property type="match status" value="1"/>
</dbReference>
<proteinExistence type="predicted"/>
<evidence type="ECO:0008006" key="4">
    <source>
        <dbReference type="Google" id="ProtNLM"/>
    </source>
</evidence>
<comment type="caution">
    <text evidence="2">The sequence shown here is derived from an EMBL/GenBank/DDBJ whole genome shotgun (WGS) entry which is preliminary data.</text>
</comment>
<dbReference type="RefSeq" id="XP_069233973.1">
    <property type="nucleotide sequence ID" value="XM_069368919.1"/>
</dbReference>
<evidence type="ECO:0000313" key="3">
    <source>
        <dbReference type="Proteomes" id="UP000803884"/>
    </source>
</evidence>
<dbReference type="GeneID" id="96001757"/>
<accession>A0AB34L687</accession>
<protein>
    <recommendedName>
        <fullName evidence="4">CENP-V/GFA domain-containing protein</fullName>
    </recommendedName>
</protein>
<evidence type="ECO:0000313" key="2">
    <source>
        <dbReference type="EMBL" id="KAL1590868.1"/>
    </source>
</evidence>
<dbReference type="PROSITE" id="PS51257">
    <property type="entry name" value="PROKAR_LIPOPROTEIN"/>
    <property type="match status" value="1"/>
</dbReference>
<gene>
    <name evidence="2" type="ORF">WHR41_00313</name>
</gene>
<keyword evidence="3" id="KW-1185">Reference proteome</keyword>
<feature type="region of interest" description="Disordered" evidence="1">
    <location>
        <begin position="151"/>
        <end position="185"/>
    </location>
</feature>
<feature type="compositionally biased region" description="Acidic residues" evidence="1">
    <location>
        <begin position="154"/>
        <end position="168"/>
    </location>
</feature>